<name>A0A3N4I0P2_ASCIM</name>
<evidence type="ECO:0000313" key="2">
    <source>
        <dbReference type="EMBL" id="RPA78278.1"/>
    </source>
</evidence>
<evidence type="ECO:0000313" key="3">
    <source>
        <dbReference type="Proteomes" id="UP000275078"/>
    </source>
</evidence>
<sequence length="66" mass="7534">MAHHLLFCCFCGVWDWVGAFLMLHFGVALGKPSPICLLYLYGSLVVVCYAHAWPSLEFFRNQGFFC</sequence>
<feature type="transmembrane region" description="Helical" evidence="1">
    <location>
        <begin position="5"/>
        <end position="26"/>
    </location>
</feature>
<keyword evidence="1" id="KW-0812">Transmembrane</keyword>
<proteinExistence type="predicted"/>
<reference evidence="2 3" key="1">
    <citation type="journal article" date="2018" name="Nat. Ecol. Evol.">
        <title>Pezizomycetes genomes reveal the molecular basis of ectomycorrhizal truffle lifestyle.</title>
        <authorList>
            <person name="Murat C."/>
            <person name="Payen T."/>
            <person name="Noel B."/>
            <person name="Kuo A."/>
            <person name="Morin E."/>
            <person name="Chen J."/>
            <person name="Kohler A."/>
            <person name="Krizsan K."/>
            <person name="Balestrini R."/>
            <person name="Da Silva C."/>
            <person name="Montanini B."/>
            <person name="Hainaut M."/>
            <person name="Levati E."/>
            <person name="Barry K.W."/>
            <person name="Belfiori B."/>
            <person name="Cichocki N."/>
            <person name="Clum A."/>
            <person name="Dockter R.B."/>
            <person name="Fauchery L."/>
            <person name="Guy J."/>
            <person name="Iotti M."/>
            <person name="Le Tacon F."/>
            <person name="Lindquist E.A."/>
            <person name="Lipzen A."/>
            <person name="Malagnac F."/>
            <person name="Mello A."/>
            <person name="Molinier V."/>
            <person name="Miyauchi S."/>
            <person name="Poulain J."/>
            <person name="Riccioni C."/>
            <person name="Rubini A."/>
            <person name="Sitrit Y."/>
            <person name="Splivallo R."/>
            <person name="Traeger S."/>
            <person name="Wang M."/>
            <person name="Zifcakova L."/>
            <person name="Wipf D."/>
            <person name="Zambonelli A."/>
            <person name="Paolocci F."/>
            <person name="Nowrousian M."/>
            <person name="Ottonello S."/>
            <person name="Baldrian P."/>
            <person name="Spatafora J.W."/>
            <person name="Henrissat B."/>
            <person name="Nagy L.G."/>
            <person name="Aury J.M."/>
            <person name="Wincker P."/>
            <person name="Grigoriev I.V."/>
            <person name="Bonfante P."/>
            <person name="Martin F.M."/>
        </authorList>
    </citation>
    <scope>NUCLEOTIDE SEQUENCE [LARGE SCALE GENOMIC DNA]</scope>
    <source>
        <strain evidence="2 3">RN42</strain>
    </source>
</reference>
<keyword evidence="1" id="KW-0472">Membrane</keyword>
<evidence type="ECO:0000256" key="1">
    <source>
        <dbReference type="SAM" id="Phobius"/>
    </source>
</evidence>
<keyword evidence="3" id="KW-1185">Reference proteome</keyword>
<dbReference type="EMBL" id="ML119713">
    <property type="protein sequence ID" value="RPA78278.1"/>
    <property type="molecule type" value="Genomic_DNA"/>
</dbReference>
<dbReference type="Proteomes" id="UP000275078">
    <property type="component" value="Unassembled WGS sequence"/>
</dbReference>
<dbReference type="AlphaFoldDB" id="A0A3N4I0P2"/>
<protein>
    <submittedName>
        <fullName evidence="2">Uncharacterized protein</fullName>
    </submittedName>
</protein>
<gene>
    <name evidence="2" type="ORF">BJ508DRAFT_416617</name>
</gene>
<keyword evidence="1" id="KW-1133">Transmembrane helix</keyword>
<organism evidence="2 3">
    <name type="scientific">Ascobolus immersus RN42</name>
    <dbReference type="NCBI Taxonomy" id="1160509"/>
    <lineage>
        <taxon>Eukaryota</taxon>
        <taxon>Fungi</taxon>
        <taxon>Dikarya</taxon>
        <taxon>Ascomycota</taxon>
        <taxon>Pezizomycotina</taxon>
        <taxon>Pezizomycetes</taxon>
        <taxon>Pezizales</taxon>
        <taxon>Ascobolaceae</taxon>
        <taxon>Ascobolus</taxon>
    </lineage>
</organism>
<accession>A0A3N4I0P2</accession>
<feature type="transmembrane region" description="Helical" evidence="1">
    <location>
        <begin position="32"/>
        <end position="52"/>
    </location>
</feature>